<dbReference type="SUPFAM" id="SSF56112">
    <property type="entry name" value="Protein kinase-like (PK-like)"/>
    <property type="match status" value="1"/>
</dbReference>
<evidence type="ECO:0000259" key="1">
    <source>
        <dbReference type="PROSITE" id="PS50011"/>
    </source>
</evidence>
<dbReference type="AlphaFoldDB" id="A0AAD5Y920"/>
<dbReference type="InterPro" id="IPR011009">
    <property type="entry name" value="Kinase-like_dom_sf"/>
</dbReference>
<gene>
    <name evidence="2" type="ORF">HK103_003517</name>
</gene>
<name>A0AAD5Y920_9FUNG</name>
<reference evidence="2" key="1">
    <citation type="submission" date="2020-05" db="EMBL/GenBank/DDBJ databases">
        <title>Phylogenomic resolution of chytrid fungi.</title>
        <authorList>
            <person name="Stajich J.E."/>
            <person name="Amses K."/>
            <person name="Simmons R."/>
            <person name="Seto K."/>
            <person name="Myers J."/>
            <person name="Bonds A."/>
            <person name="Quandt C.A."/>
            <person name="Barry K."/>
            <person name="Liu P."/>
            <person name="Grigoriev I."/>
            <person name="Longcore J.E."/>
            <person name="James T.Y."/>
        </authorList>
    </citation>
    <scope>NUCLEOTIDE SEQUENCE</scope>
    <source>
        <strain evidence="2">PLAUS21</strain>
    </source>
</reference>
<dbReference type="EMBL" id="JADGKB010000026">
    <property type="protein sequence ID" value="KAJ3258557.1"/>
    <property type="molecule type" value="Genomic_DNA"/>
</dbReference>
<dbReference type="InterPro" id="IPR052945">
    <property type="entry name" value="Mitotic_Regulator"/>
</dbReference>
<dbReference type="Proteomes" id="UP001210925">
    <property type="component" value="Unassembled WGS sequence"/>
</dbReference>
<feature type="domain" description="Protein kinase" evidence="1">
    <location>
        <begin position="1"/>
        <end position="178"/>
    </location>
</feature>
<dbReference type="InterPro" id="IPR011990">
    <property type="entry name" value="TPR-like_helical_dom_sf"/>
</dbReference>
<dbReference type="PANTHER" id="PTHR43628">
    <property type="entry name" value="ACTIVATOR OF C KINASE PROTEIN 1-RELATED"/>
    <property type="match status" value="1"/>
</dbReference>
<keyword evidence="3" id="KW-1185">Reference proteome</keyword>
<dbReference type="SUPFAM" id="SSF81901">
    <property type="entry name" value="HCP-like"/>
    <property type="match status" value="3"/>
</dbReference>
<dbReference type="Pfam" id="PF08238">
    <property type="entry name" value="Sel1"/>
    <property type="match status" value="8"/>
</dbReference>
<accession>A0AAD5Y920</accession>
<organism evidence="2 3">
    <name type="scientific">Boothiomyces macroporosus</name>
    <dbReference type="NCBI Taxonomy" id="261099"/>
    <lineage>
        <taxon>Eukaryota</taxon>
        <taxon>Fungi</taxon>
        <taxon>Fungi incertae sedis</taxon>
        <taxon>Chytridiomycota</taxon>
        <taxon>Chytridiomycota incertae sedis</taxon>
        <taxon>Chytridiomycetes</taxon>
        <taxon>Rhizophydiales</taxon>
        <taxon>Terramycetaceae</taxon>
        <taxon>Boothiomyces</taxon>
    </lineage>
</organism>
<evidence type="ECO:0000313" key="2">
    <source>
        <dbReference type="EMBL" id="KAJ3258557.1"/>
    </source>
</evidence>
<dbReference type="GO" id="GO:0005524">
    <property type="term" value="F:ATP binding"/>
    <property type="evidence" value="ECO:0007669"/>
    <property type="project" value="InterPro"/>
</dbReference>
<dbReference type="Gene3D" id="1.10.510.10">
    <property type="entry name" value="Transferase(Phosphotransferase) domain 1"/>
    <property type="match status" value="1"/>
</dbReference>
<dbReference type="InterPro" id="IPR000719">
    <property type="entry name" value="Prot_kinase_dom"/>
</dbReference>
<dbReference type="SMART" id="SM00671">
    <property type="entry name" value="SEL1"/>
    <property type="match status" value="8"/>
</dbReference>
<dbReference type="Gene3D" id="1.25.40.10">
    <property type="entry name" value="Tetratricopeptide repeat domain"/>
    <property type="match status" value="2"/>
</dbReference>
<proteinExistence type="predicted"/>
<comment type="caution">
    <text evidence="2">The sequence shown here is derived from an EMBL/GenBank/DDBJ whole genome shotgun (WGS) entry which is preliminary data.</text>
</comment>
<sequence length="650" mass="73286">MNFNHPCILENAAEFKSIQTTFETLLKQKERLSAPMRYQIALDISNVMNAVHTNGYLNPDLLPDRIHFDKEGKHGLCIIERNDLIPSLSNITIEPDELFRPPELESGKSYSQASDVYRYGIVLYYIIFSCYPAKLPLGPELNNCPAYLKDLLLKCTSSNPNVRYTFGQIFDILSTNFLEFDTYDVGWAQSCTAAFDNLMNPNRMTVALPHDKNGTMHKRKHSWDSGIVASPVETSFEYTAGELVFLQIYNISRESAIQENQETMLESTHFAKLFVDRFKPNRKLDIDAITSLFLSWGSHISSGILDTAMFQDFQDITFKTIDNSLLSAIISFLDQFLVEESSGMVAAGLRHFEGAIGKIDYEFAAYWFEEALIKTPNCAEAAICLGLLHLEGLGVSKNPPESVRLLLEAANNGKDVITDLVLAYTNGLGIQKNTDKALWWLMKCVKLNHPPSQYLLGQWYKSGKLVKKDNSKMVKLFRMAAEGGDVQAQYHFAKCLERGDGVKQNFYEAFRWYYTASQQGSLKAINRVGYCFEKGVGVPKDHPRAVVFYREAANKGFAVAQYNLGLCYMQGLGVSKNSALAIEWFQNSASQDIALAHYQLGKCYEDGFGVDKDAHRASLYFKKARQLGFVDQPSPSKPKNTESQIFNLYS</sequence>
<dbReference type="PROSITE" id="PS50011">
    <property type="entry name" value="PROTEIN_KINASE_DOM"/>
    <property type="match status" value="1"/>
</dbReference>
<dbReference type="GO" id="GO:0004672">
    <property type="term" value="F:protein kinase activity"/>
    <property type="evidence" value="ECO:0007669"/>
    <property type="project" value="InterPro"/>
</dbReference>
<protein>
    <recommendedName>
        <fullName evidence="1">Protein kinase domain-containing protein</fullName>
    </recommendedName>
</protein>
<evidence type="ECO:0000313" key="3">
    <source>
        <dbReference type="Proteomes" id="UP001210925"/>
    </source>
</evidence>
<dbReference type="InterPro" id="IPR006597">
    <property type="entry name" value="Sel1-like"/>
</dbReference>
<dbReference type="PANTHER" id="PTHR43628:SF1">
    <property type="entry name" value="CHITIN SYNTHASE REGULATORY FACTOR 2-RELATED"/>
    <property type="match status" value="1"/>
</dbReference>